<evidence type="ECO:0000256" key="6">
    <source>
        <dbReference type="RuleBase" id="RU361187"/>
    </source>
</evidence>
<name>A0A437QFF2_9GAMM</name>
<dbReference type="OrthoDB" id="177947at2"/>
<dbReference type="Proteomes" id="UP000283077">
    <property type="component" value="Unassembled WGS sequence"/>
</dbReference>
<dbReference type="GO" id="GO:0004553">
    <property type="term" value="F:hydrolase activity, hydrolyzing O-glycosyl compounds"/>
    <property type="evidence" value="ECO:0007669"/>
    <property type="project" value="InterPro"/>
</dbReference>
<organism evidence="7 8">
    <name type="scientific">Rheinheimera riviphila</name>
    <dbReference type="NCBI Taxonomy" id="1834037"/>
    <lineage>
        <taxon>Bacteria</taxon>
        <taxon>Pseudomonadati</taxon>
        <taxon>Pseudomonadota</taxon>
        <taxon>Gammaproteobacteria</taxon>
        <taxon>Chromatiales</taxon>
        <taxon>Chromatiaceae</taxon>
        <taxon>Rheinheimera</taxon>
    </lineage>
</organism>
<keyword evidence="2" id="KW-0732">Signal</keyword>
<sequence length="334" mass="37606">MLRADEPVQARILLPTTSAPASAQLPDNPLVLQRADPFIHRDDSTGCYHFTATVPDFSALEIRSSCQLNDLKLATPVTVWQKKANGPMSANIWAPELHRIDNRWYLYFAAGDIAKPFSIRMYVLSNGHADPKQGSWREEGQLVTHLDSFALDATIFSHNGKRYLMWAQQDAAQSYNSALWLAEMSSPTEIKPPVVKLSEPTLDWEVQGYKVNEGPAVLVRHGRVLVTYSASATDERYAMGLLWADANADLRQTHSWHKLPQPVFASNASLNRFGPGHNSFVLAEDGKTDLMLYHSRDYKELRGTPLTDPNRHARIRPLYYDAQGFPLFFPEKGD</sequence>
<dbReference type="Gene3D" id="2.115.10.20">
    <property type="entry name" value="Glycosyl hydrolase domain, family 43"/>
    <property type="match status" value="1"/>
</dbReference>
<proteinExistence type="inferred from homology"/>
<feature type="site" description="Important for catalytic activity, responsible for pKa modulation of the active site Glu and correct orientation of both the proton donor and substrate" evidence="5">
    <location>
        <position position="152"/>
    </location>
</feature>
<comment type="caution">
    <text evidence="7">The sequence shown here is derived from an EMBL/GenBank/DDBJ whole genome shotgun (WGS) entry which is preliminary data.</text>
</comment>
<dbReference type="InterPro" id="IPR023296">
    <property type="entry name" value="Glyco_hydro_beta-prop_sf"/>
</dbReference>
<comment type="similarity">
    <text evidence="1 6">Belongs to the glycosyl hydrolase 43 family.</text>
</comment>
<dbReference type="Pfam" id="PF04616">
    <property type="entry name" value="Glyco_hydro_43"/>
    <property type="match status" value="1"/>
</dbReference>
<keyword evidence="8" id="KW-1185">Reference proteome</keyword>
<evidence type="ECO:0000256" key="2">
    <source>
        <dbReference type="ARBA" id="ARBA00022729"/>
    </source>
</evidence>
<evidence type="ECO:0000256" key="1">
    <source>
        <dbReference type="ARBA" id="ARBA00009865"/>
    </source>
</evidence>
<dbReference type="GO" id="GO:0005975">
    <property type="term" value="P:carbohydrate metabolic process"/>
    <property type="evidence" value="ECO:0007669"/>
    <property type="project" value="InterPro"/>
</dbReference>
<dbReference type="InterPro" id="IPR006710">
    <property type="entry name" value="Glyco_hydro_43"/>
</dbReference>
<dbReference type="EMBL" id="SACS01000024">
    <property type="protein sequence ID" value="RVU33288.1"/>
    <property type="molecule type" value="Genomic_DNA"/>
</dbReference>
<dbReference type="AlphaFoldDB" id="A0A437QFF2"/>
<reference evidence="7 8" key="1">
    <citation type="submission" date="2019-01" db="EMBL/GenBank/DDBJ databases">
        <authorList>
            <person name="Chen W.-M."/>
        </authorList>
    </citation>
    <scope>NUCLEOTIDE SEQUENCE [LARGE SCALE GENOMIC DNA]</scope>
    <source>
        <strain evidence="7 8">KYPC3</strain>
    </source>
</reference>
<accession>A0A437QFF2</accession>
<protein>
    <submittedName>
        <fullName evidence="7">Alpha-N-arabinofuranosidase</fullName>
    </submittedName>
</protein>
<dbReference type="PIRSF" id="PIRSF025414">
    <property type="entry name" value="Alpha-L-arabinofuranosidase"/>
    <property type="match status" value="1"/>
</dbReference>
<evidence type="ECO:0000256" key="5">
    <source>
        <dbReference type="PIRSR" id="PIRSR606710-2"/>
    </source>
</evidence>
<evidence type="ECO:0000256" key="4">
    <source>
        <dbReference type="ARBA" id="ARBA00023295"/>
    </source>
</evidence>
<dbReference type="SUPFAM" id="SSF75005">
    <property type="entry name" value="Arabinanase/levansucrase/invertase"/>
    <property type="match status" value="1"/>
</dbReference>
<evidence type="ECO:0000256" key="3">
    <source>
        <dbReference type="ARBA" id="ARBA00022801"/>
    </source>
</evidence>
<dbReference type="PANTHER" id="PTHR43817:SF1">
    <property type="entry name" value="HYDROLASE, FAMILY 43, PUTATIVE (AFU_ORTHOLOGUE AFUA_3G01660)-RELATED"/>
    <property type="match status" value="1"/>
</dbReference>
<evidence type="ECO:0000313" key="7">
    <source>
        <dbReference type="EMBL" id="RVU33288.1"/>
    </source>
</evidence>
<keyword evidence="3 6" id="KW-0378">Hydrolase</keyword>
<evidence type="ECO:0000313" key="8">
    <source>
        <dbReference type="Proteomes" id="UP000283077"/>
    </source>
</evidence>
<gene>
    <name evidence="7" type="ORF">EOE67_17380</name>
</gene>
<keyword evidence="4 6" id="KW-0326">Glycosidase</keyword>
<dbReference type="InterPro" id="IPR016828">
    <property type="entry name" value="Alpha-L-arabinofuranosidase"/>
</dbReference>
<dbReference type="PANTHER" id="PTHR43817">
    <property type="entry name" value="GLYCOSYL HYDROLASE"/>
    <property type="match status" value="1"/>
</dbReference>